<reference evidence="1" key="1">
    <citation type="submission" date="2024-05" db="EMBL/GenBank/DDBJ databases">
        <title>30 novel species of actinomycetes from the DSMZ collection.</title>
        <authorList>
            <person name="Nouioui I."/>
        </authorList>
    </citation>
    <scope>NUCLEOTIDE SEQUENCE</scope>
    <source>
        <strain evidence="1">DSM 41527</strain>
    </source>
</reference>
<protein>
    <submittedName>
        <fullName evidence="1">Helix-turn-helix domain-containing protein</fullName>
    </submittedName>
</protein>
<dbReference type="RefSeq" id="WP_311623415.1">
    <property type="nucleotide sequence ID" value="NZ_JAVRFE010000010.1"/>
</dbReference>
<comment type="caution">
    <text evidence="1">The sequence shown here is derived from an EMBL/GenBank/DDBJ whole genome shotgun (WGS) entry which is preliminary data.</text>
</comment>
<dbReference type="Proteomes" id="UP001180551">
    <property type="component" value="Unassembled WGS sequence"/>
</dbReference>
<dbReference type="EMBL" id="JAVRFE010000010">
    <property type="protein sequence ID" value="MDT0456093.1"/>
    <property type="molecule type" value="Genomic_DNA"/>
</dbReference>
<keyword evidence="2" id="KW-1185">Reference proteome</keyword>
<evidence type="ECO:0000313" key="1">
    <source>
        <dbReference type="EMBL" id="MDT0456093.1"/>
    </source>
</evidence>
<dbReference type="InterPro" id="IPR027434">
    <property type="entry name" value="Homing_endonucl"/>
</dbReference>
<dbReference type="PRINTS" id="PR00379">
    <property type="entry name" value="INTEIN"/>
</dbReference>
<proteinExistence type="predicted"/>
<sequence>MYDHETRERALALLRQGVTNRVVAERLDVPRGTIGWWRHVDRKQRGETFERPHDCPRCAERPYDHKAYAYLLGLYLGDGHIISKPKQHHLSIFCADDWPGLIRETEKAMRNVMAMPCVKRRQKKGCVEVKSFTQHWTCMFPQHGRGKKHERPIILAPWQQRIVDDHPWEFLRGLIHSDGCRITNWTTRMVGGERKRYEYPRYFFSNKSDDIRRLCSDTLTKVGVEWTVLARGSDPFNISVARKASVALMDRHIGPKY</sequence>
<name>A0ABU2T521_9ACTN</name>
<organism evidence="1 2">
    <name type="scientific">Streptomyces mooreae</name>
    <dbReference type="NCBI Taxonomy" id="3075523"/>
    <lineage>
        <taxon>Bacteria</taxon>
        <taxon>Bacillati</taxon>
        <taxon>Actinomycetota</taxon>
        <taxon>Actinomycetes</taxon>
        <taxon>Kitasatosporales</taxon>
        <taxon>Streptomycetaceae</taxon>
        <taxon>Streptomyces</taxon>
    </lineage>
</organism>
<accession>A0ABU2T521</accession>
<gene>
    <name evidence="1" type="ORF">RM550_10105</name>
</gene>
<dbReference type="Gene3D" id="3.10.28.10">
    <property type="entry name" value="Homing endonucleases"/>
    <property type="match status" value="1"/>
</dbReference>
<evidence type="ECO:0000313" key="2">
    <source>
        <dbReference type="Proteomes" id="UP001180551"/>
    </source>
</evidence>
<dbReference type="InterPro" id="IPR006142">
    <property type="entry name" value="INTEIN"/>
</dbReference>